<feature type="transmembrane region" description="Helical" evidence="1">
    <location>
        <begin position="56"/>
        <end position="83"/>
    </location>
</feature>
<keyword evidence="1" id="KW-0812">Transmembrane</keyword>
<feature type="transmembrane region" description="Helical" evidence="1">
    <location>
        <begin position="12"/>
        <end position="30"/>
    </location>
</feature>
<dbReference type="STRING" id="1423795.FD12_GL002330"/>
<proteinExistence type="predicted"/>
<comment type="caution">
    <text evidence="2">The sequence shown here is derived from an EMBL/GenBank/DDBJ whole genome shotgun (WGS) entry which is preliminary data.</text>
</comment>
<dbReference type="RefSeq" id="WP_056982210.1">
    <property type="nucleotide sequence ID" value="NZ_BKAM01000091.1"/>
</dbReference>
<evidence type="ECO:0000256" key="1">
    <source>
        <dbReference type="SAM" id="Phobius"/>
    </source>
</evidence>
<gene>
    <name evidence="2" type="ORF">LRA02_24090</name>
</gene>
<name>A0A512PQT6_9LACO</name>
<evidence type="ECO:0000313" key="3">
    <source>
        <dbReference type="Proteomes" id="UP000321569"/>
    </source>
</evidence>
<dbReference type="Proteomes" id="UP000321569">
    <property type="component" value="Unassembled WGS sequence"/>
</dbReference>
<accession>A0A512PQT6</accession>
<dbReference type="AlphaFoldDB" id="A0A512PQT6"/>
<sequence length="95" mass="11147">MIKQVAKKATRAANTWFAVVIAVNLIFMPIDWLFHKSNNLIGFIQMIIQAIGNHNFMVFGVILLTLLACWLVIFLVALFFYWLNYEISKKDYYQK</sequence>
<protein>
    <submittedName>
        <fullName evidence="2">Uncharacterized protein</fullName>
    </submittedName>
</protein>
<evidence type="ECO:0000313" key="2">
    <source>
        <dbReference type="EMBL" id="GEP73541.1"/>
    </source>
</evidence>
<reference evidence="2 3" key="1">
    <citation type="submission" date="2019-07" db="EMBL/GenBank/DDBJ databases">
        <title>Whole genome shotgun sequence of Lactobacillus rapi NBRC 109618.</title>
        <authorList>
            <person name="Hosoyama A."/>
            <person name="Uohara A."/>
            <person name="Ohji S."/>
            <person name="Ichikawa N."/>
        </authorList>
    </citation>
    <scope>NUCLEOTIDE SEQUENCE [LARGE SCALE GENOMIC DNA]</scope>
    <source>
        <strain evidence="2 3">NBRC 109618</strain>
    </source>
</reference>
<dbReference type="EMBL" id="BKAM01000091">
    <property type="protein sequence ID" value="GEP73541.1"/>
    <property type="molecule type" value="Genomic_DNA"/>
</dbReference>
<keyword evidence="1" id="KW-1133">Transmembrane helix</keyword>
<keyword evidence="1" id="KW-0472">Membrane</keyword>
<organism evidence="2 3">
    <name type="scientific">Lentilactobacillus rapi</name>
    <dbReference type="NCBI Taxonomy" id="481723"/>
    <lineage>
        <taxon>Bacteria</taxon>
        <taxon>Bacillati</taxon>
        <taxon>Bacillota</taxon>
        <taxon>Bacilli</taxon>
        <taxon>Lactobacillales</taxon>
        <taxon>Lactobacillaceae</taxon>
        <taxon>Lentilactobacillus</taxon>
    </lineage>
</organism>